<dbReference type="GO" id="GO:0009103">
    <property type="term" value="P:lipopolysaccharide biosynthetic process"/>
    <property type="evidence" value="ECO:0007669"/>
    <property type="project" value="UniProtKB-ARBA"/>
</dbReference>
<dbReference type="AlphaFoldDB" id="A0A5S3QN03"/>
<feature type="domain" description="Glycosyltransferase RgtA/B/C/D-like" evidence="9">
    <location>
        <begin position="70"/>
        <end position="221"/>
    </location>
</feature>
<feature type="transmembrane region" description="Helical" evidence="8">
    <location>
        <begin position="69"/>
        <end position="85"/>
    </location>
</feature>
<keyword evidence="3" id="KW-0328">Glycosyltransferase</keyword>
<dbReference type="RefSeq" id="WP_138657273.1">
    <property type="nucleotide sequence ID" value="NZ_VATY01000001.1"/>
</dbReference>
<reference evidence="10 11" key="1">
    <citation type="submission" date="2019-05" db="EMBL/GenBank/DDBJ databases">
        <authorList>
            <person name="Zhang J.-Y."/>
            <person name="Feg X."/>
            <person name="Du Z.-J."/>
        </authorList>
    </citation>
    <scope>NUCLEOTIDE SEQUENCE [LARGE SCALE GENOMIC DNA]</scope>
    <source>
        <strain evidence="10 11">RZ26</strain>
    </source>
</reference>
<dbReference type="EMBL" id="VATY01000001">
    <property type="protein sequence ID" value="TMM59284.1"/>
    <property type="molecule type" value="Genomic_DNA"/>
</dbReference>
<evidence type="ECO:0000256" key="7">
    <source>
        <dbReference type="ARBA" id="ARBA00023136"/>
    </source>
</evidence>
<dbReference type="GO" id="GO:0016763">
    <property type="term" value="F:pentosyltransferase activity"/>
    <property type="evidence" value="ECO:0007669"/>
    <property type="project" value="TreeGrafter"/>
</dbReference>
<keyword evidence="2" id="KW-1003">Cell membrane</keyword>
<dbReference type="Pfam" id="PF13231">
    <property type="entry name" value="PMT_2"/>
    <property type="match status" value="1"/>
</dbReference>
<dbReference type="GO" id="GO:0005886">
    <property type="term" value="C:plasma membrane"/>
    <property type="evidence" value="ECO:0007669"/>
    <property type="project" value="UniProtKB-SubCell"/>
</dbReference>
<evidence type="ECO:0000313" key="11">
    <source>
        <dbReference type="Proteomes" id="UP000310314"/>
    </source>
</evidence>
<evidence type="ECO:0000256" key="6">
    <source>
        <dbReference type="ARBA" id="ARBA00022989"/>
    </source>
</evidence>
<feature type="transmembrane region" description="Helical" evidence="8">
    <location>
        <begin position="211"/>
        <end position="231"/>
    </location>
</feature>
<evidence type="ECO:0000256" key="3">
    <source>
        <dbReference type="ARBA" id="ARBA00022676"/>
    </source>
</evidence>
<protein>
    <submittedName>
        <fullName evidence="10">Glycosyltransferase</fullName>
    </submittedName>
</protein>
<evidence type="ECO:0000259" key="9">
    <source>
        <dbReference type="Pfam" id="PF13231"/>
    </source>
</evidence>
<sequence length="495" mass="57220">MLNRLLDKLIPKYNDLKLRTVFGILFAISLFVRLPFFFRDYIDRDESTFILMAQSWVDGNLPYTELWDLKPPIAFLFFAVIIYLFGKSFIAIRLAGVVIVALTAFFSYRITENLAAKKTAFWVGIICVAFQSMFGSIQGVMSEHICMVFLVPAIYIMMTKKEWHWLGLAGVLMGISIMVKLNMAYTLLFVGIYLIYFFIREKKYKNGIVGATAYGLGIIGIVLLTWLPYYLSGIQELWWKSVVIAPLDYAGASQNSILNLMPTFILIGAFFFFAWKKNYLDFKNSSVRLLLIAILGILYAFYKGGRINSHYLIQLYPILVVLVGIVFSRLFATSKLKISKGFLLLLLIIPAESYLEYYRIVKHKIERGSFPNGEGITVPQYLLKNKIDTHNILFLEYHIGYWVLNEKPPTKAATHPSNICKPEMFAAYDNPRKTPMEELRFIMEDLKPNTLVRRKDRLVFDAKQTEPNAYIDTFIEKHYQLLTTVDEAEIYRRLE</sequence>
<feature type="transmembrane region" description="Helical" evidence="8">
    <location>
        <begin position="311"/>
        <end position="332"/>
    </location>
</feature>
<comment type="subcellular location">
    <subcellularLocation>
        <location evidence="1">Cell membrane</location>
        <topology evidence="1">Multi-pass membrane protein</topology>
    </subcellularLocation>
</comment>
<organism evidence="10 11">
    <name type="scientific">Maribacter algarum</name>
    <name type="common">ex Zhang et al. 2020</name>
    <dbReference type="NCBI Taxonomy" id="2578118"/>
    <lineage>
        <taxon>Bacteria</taxon>
        <taxon>Pseudomonadati</taxon>
        <taxon>Bacteroidota</taxon>
        <taxon>Flavobacteriia</taxon>
        <taxon>Flavobacteriales</taxon>
        <taxon>Flavobacteriaceae</taxon>
        <taxon>Maribacter</taxon>
    </lineage>
</organism>
<feature type="transmembrane region" description="Helical" evidence="8">
    <location>
        <begin position="166"/>
        <end position="199"/>
    </location>
</feature>
<proteinExistence type="predicted"/>
<gene>
    <name evidence="10" type="ORF">FEE95_07580</name>
</gene>
<evidence type="ECO:0000256" key="4">
    <source>
        <dbReference type="ARBA" id="ARBA00022679"/>
    </source>
</evidence>
<evidence type="ECO:0000256" key="2">
    <source>
        <dbReference type="ARBA" id="ARBA00022475"/>
    </source>
</evidence>
<keyword evidence="5 8" id="KW-0812">Transmembrane</keyword>
<feature type="transmembrane region" description="Helical" evidence="8">
    <location>
        <begin position="21"/>
        <end position="38"/>
    </location>
</feature>
<evidence type="ECO:0000313" key="10">
    <source>
        <dbReference type="EMBL" id="TMM59284.1"/>
    </source>
</evidence>
<evidence type="ECO:0000256" key="8">
    <source>
        <dbReference type="SAM" id="Phobius"/>
    </source>
</evidence>
<dbReference type="PANTHER" id="PTHR33908:SF11">
    <property type="entry name" value="MEMBRANE PROTEIN"/>
    <property type="match status" value="1"/>
</dbReference>
<accession>A0A5S3QN03</accession>
<feature type="transmembrane region" description="Helical" evidence="8">
    <location>
        <begin position="256"/>
        <end position="275"/>
    </location>
</feature>
<feature type="transmembrane region" description="Helical" evidence="8">
    <location>
        <begin position="287"/>
        <end position="305"/>
    </location>
</feature>
<keyword evidence="4 10" id="KW-0808">Transferase</keyword>
<dbReference type="InterPro" id="IPR050297">
    <property type="entry name" value="LipidA_mod_glycosyltrf_83"/>
</dbReference>
<dbReference type="Proteomes" id="UP000310314">
    <property type="component" value="Unassembled WGS sequence"/>
</dbReference>
<dbReference type="OrthoDB" id="345761at2"/>
<evidence type="ECO:0000256" key="1">
    <source>
        <dbReference type="ARBA" id="ARBA00004651"/>
    </source>
</evidence>
<dbReference type="PANTHER" id="PTHR33908">
    <property type="entry name" value="MANNOSYLTRANSFERASE YKCB-RELATED"/>
    <property type="match status" value="1"/>
</dbReference>
<keyword evidence="11" id="KW-1185">Reference proteome</keyword>
<evidence type="ECO:0000256" key="5">
    <source>
        <dbReference type="ARBA" id="ARBA00022692"/>
    </source>
</evidence>
<feature type="transmembrane region" description="Helical" evidence="8">
    <location>
        <begin position="120"/>
        <end position="137"/>
    </location>
</feature>
<dbReference type="InterPro" id="IPR038731">
    <property type="entry name" value="RgtA/B/C-like"/>
</dbReference>
<name>A0A5S3QN03_9FLAO</name>
<keyword evidence="6 8" id="KW-1133">Transmembrane helix</keyword>
<keyword evidence="7 8" id="KW-0472">Membrane</keyword>
<comment type="caution">
    <text evidence="10">The sequence shown here is derived from an EMBL/GenBank/DDBJ whole genome shotgun (WGS) entry which is preliminary data.</text>
</comment>